<feature type="compositionally biased region" description="Basic and acidic residues" evidence="1">
    <location>
        <begin position="105"/>
        <end position="127"/>
    </location>
</feature>
<name>A0AAX0YR86_9GAMM</name>
<keyword evidence="4" id="KW-1185">Reference proteome</keyword>
<gene>
    <name evidence="3" type="ORF">C0W53_15900</name>
</gene>
<dbReference type="AlphaFoldDB" id="A0AAX0YR86"/>
<evidence type="ECO:0000256" key="1">
    <source>
        <dbReference type="SAM" id="MobiDB-lite"/>
    </source>
</evidence>
<keyword evidence="2" id="KW-0472">Membrane</keyword>
<organism evidence="3 4">
    <name type="scientific">Photobacterium kishitanii</name>
    <dbReference type="NCBI Taxonomy" id="318456"/>
    <lineage>
        <taxon>Bacteria</taxon>
        <taxon>Pseudomonadati</taxon>
        <taxon>Pseudomonadota</taxon>
        <taxon>Gammaproteobacteria</taxon>
        <taxon>Vibrionales</taxon>
        <taxon>Vibrionaceae</taxon>
        <taxon>Photobacterium</taxon>
    </lineage>
</organism>
<evidence type="ECO:0008006" key="5">
    <source>
        <dbReference type="Google" id="ProtNLM"/>
    </source>
</evidence>
<keyword evidence="2" id="KW-0812">Transmembrane</keyword>
<dbReference type="RefSeq" id="WP_045043118.1">
    <property type="nucleotide sequence ID" value="NZ_JZTB01000014.1"/>
</dbReference>
<comment type="caution">
    <text evidence="3">The sequence shown here is derived from an EMBL/GenBank/DDBJ whole genome shotgun (WGS) entry which is preliminary data.</text>
</comment>
<feature type="region of interest" description="Disordered" evidence="1">
    <location>
        <begin position="104"/>
        <end position="127"/>
    </location>
</feature>
<dbReference type="EMBL" id="PYOZ01000010">
    <property type="protein sequence ID" value="PSX44110.1"/>
    <property type="molecule type" value="Genomic_DNA"/>
</dbReference>
<evidence type="ECO:0000313" key="4">
    <source>
        <dbReference type="Proteomes" id="UP000240728"/>
    </source>
</evidence>
<keyword evidence="2" id="KW-1133">Transmembrane helix</keyword>
<protein>
    <recommendedName>
        <fullName evidence="5">DUF2681 domain-containing protein</fullName>
    </recommendedName>
</protein>
<evidence type="ECO:0000256" key="2">
    <source>
        <dbReference type="SAM" id="Phobius"/>
    </source>
</evidence>
<feature type="transmembrane region" description="Helical" evidence="2">
    <location>
        <begin position="6"/>
        <end position="27"/>
    </location>
</feature>
<sequence>MEFELITTIVINSVFTSLVVFGLHRLYRKIMDRYTLLIANSEATLVEQQKSTKYLRKLESKFEKMAATVQNQRARQAANESMSNNVVQMQRTGTDNSVDFTEINQQRDQHSQYDAHQNIHVDNYERD</sequence>
<accession>A0AAX0YR86</accession>
<proteinExistence type="predicted"/>
<evidence type="ECO:0000313" key="3">
    <source>
        <dbReference type="EMBL" id="PSX44110.1"/>
    </source>
</evidence>
<reference evidence="3 4" key="1">
    <citation type="submission" date="2018-01" db="EMBL/GenBank/DDBJ databases">
        <title>Whole genome sequencing of Histamine producing bacteria.</title>
        <authorList>
            <person name="Butler K."/>
        </authorList>
    </citation>
    <scope>NUCLEOTIDE SEQUENCE [LARGE SCALE GENOMIC DNA]</scope>
    <source>
        <strain evidence="3 4">A1-4</strain>
    </source>
</reference>
<dbReference type="Proteomes" id="UP000240728">
    <property type="component" value="Unassembled WGS sequence"/>
</dbReference>